<comment type="caution">
    <text evidence="1">The sequence shown here is derived from an EMBL/GenBank/DDBJ whole genome shotgun (WGS) entry which is preliminary data.</text>
</comment>
<accession>A0A9K3PMV4</accession>
<dbReference type="Proteomes" id="UP000693970">
    <property type="component" value="Unassembled WGS sequence"/>
</dbReference>
<evidence type="ECO:0000313" key="1">
    <source>
        <dbReference type="EMBL" id="KAG7350849.1"/>
    </source>
</evidence>
<gene>
    <name evidence="1" type="ORF">IV203_010209</name>
</gene>
<reference evidence="1" key="2">
    <citation type="submission" date="2021-04" db="EMBL/GenBank/DDBJ databases">
        <authorList>
            <person name="Podell S."/>
        </authorList>
    </citation>
    <scope>NUCLEOTIDE SEQUENCE</scope>
    <source>
        <strain evidence="1">Hildebrandi</strain>
    </source>
</reference>
<dbReference type="EMBL" id="JAGRRH010000018">
    <property type="protein sequence ID" value="KAG7350849.1"/>
    <property type="molecule type" value="Genomic_DNA"/>
</dbReference>
<protein>
    <submittedName>
        <fullName evidence="1">Uncharacterized protein</fullName>
    </submittedName>
</protein>
<keyword evidence="2" id="KW-1185">Reference proteome</keyword>
<name>A0A9K3PMV4_9STRA</name>
<dbReference type="OrthoDB" id="43916at2759"/>
<reference evidence="1" key="1">
    <citation type="journal article" date="2021" name="Sci. Rep.">
        <title>Diploid genomic architecture of Nitzschia inconspicua, an elite biomass production diatom.</title>
        <authorList>
            <person name="Oliver A."/>
            <person name="Podell S."/>
            <person name="Pinowska A."/>
            <person name="Traller J.C."/>
            <person name="Smith S.R."/>
            <person name="McClure R."/>
            <person name="Beliaev A."/>
            <person name="Bohutskyi P."/>
            <person name="Hill E.A."/>
            <person name="Rabines A."/>
            <person name="Zheng H."/>
            <person name="Allen L.Z."/>
            <person name="Kuo A."/>
            <person name="Grigoriev I.V."/>
            <person name="Allen A.E."/>
            <person name="Hazlebeck D."/>
            <person name="Allen E.E."/>
        </authorList>
    </citation>
    <scope>NUCLEOTIDE SEQUENCE</scope>
    <source>
        <strain evidence="1">Hildebrandi</strain>
    </source>
</reference>
<sequence length="141" mass="16254">MADYSDNEIAEMKDLIVSLSMEKTDHDRRIRVKDVFVEALSRPNGMPQRFSNLFDLVLTQVGDQVQMQAKKKFFEQQQQQQQQPEDTFVSEEDGEVAVEDGELRIKSPEELQLWALVDMMVQSKTIVKKRNGELGSKGTFQ</sequence>
<evidence type="ECO:0000313" key="2">
    <source>
        <dbReference type="Proteomes" id="UP000693970"/>
    </source>
</evidence>
<organism evidence="1 2">
    <name type="scientific">Nitzschia inconspicua</name>
    <dbReference type="NCBI Taxonomy" id="303405"/>
    <lineage>
        <taxon>Eukaryota</taxon>
        <taxon>Sar</taxon>
        <taxon>Stramenopiles</taxon>
        <taxon>Ochrophyta</taxon>
        <taxon>Bacillariophyta</taxon>
        <taxon>Bacillariophyceae</taxon>
        <taxon>Bacillariophycidae</taxon>
        <taxon>Bacillariales</taxon>
        <taxon>Bacillariaceae</taxon>
        <taxon>Nitzschia</taxon>
    </lineage>
</organism>
<proteinExistence type="predicted"/>
<dbReference type="AlphaFoldDB" id="A0A9K3PMV4"/>